<dbReference type="GO" id="GO:0070566">
    <property type="term" value="F:adenylyltransferase activity"/>
    <property type="evidence" value="ECO:0007669"/>
    <property type="project" value="TreeGrafter"/>
</dbReference>
<evidence type="ECO:0000256" key="1">
    <source>
        <dbReference type="ARBA" id="ARBA00006432"/>
    </source>
</evidence>
<evidence type="ECO:0000256" key="3">
    <source>
        <dbReference type="ARBA" id="ARBA00022832"/>
    </source>
</evidence>
<evidence type="ECO:0000259" key="5">
    <source>
        <dbReference type="Pfam" id="PF00501"/>
    </source>
</evidence>
<dbReference type="InterPro" id="IPR045851">
    <property type="entry name" value="AMP-bd_C_sf"/>
</dbReference>
<dbReference type="InterPro" id="IPR042099">
    <property type="entry name" value="ANL_N_sf"/>
</dbReference>
<evidence type="ECO:0000256" key="2">
    <source>
        <dbReference type="ARBA" id="ARBA00022598"/>
    </source>
</evidence>
<comment type="similarity">
    <text evidence="1">Belongs to the ATP-dependent AMP-binding enzyme family.</text>
</comment>
<dbReference type="NCBIfam" id="NF009124">
    <property type="entry name" value="PRK12476.1"/>
    <property type="match status" value="1"/>
</dbReference>
<keyword evidence="2 6" id="KW-0436">Ligase</keyword>
<dbReference type="PANTHER" id="PTHR22754:SF32">
    <property type="entry name" value="DISCO-INTERACTING PROTEIN 2"/>
    <property type="match status" value="1"/>
</dbReference>
<evidence type="ECO:0000256" key="4">
    <source>
        <dbReference type="ARBA" id="ARBA00023098"/>
    </source>
</evidence>
<dbReference type="GO" id="GO:0005886">
    <property type="term" value="C:plasma membrane"/>
    <property type="evidence" value="ECO:0007669"/>
    <property type="project" value="TreeGrafter"/>
</dbReference>
<sequence length="623" mass="66871">MFSIVSRELGMSDGVAVRQSGIEDYLDVDGLIDLPPGSTLLSNFERNIAEFGSTAAYRYLDFTRDDDGVAVELSWDELNIRMRAIGARLQQVTAPGDRVAILAPQGLDYVIGFFAAIQAGNIAVPLFAPELPGHAERLDAVLADATPSVILTTDGAAESVNTFLRKLPRARRPRVIAIDAVPDAVGATFVPAALDTDDLAYLQYTSGSTRTPAGVQITHRAACTNVLQMILAGGLDMDIRSVSWLPLYHDMGLIMILFPPLCGGHITLMSPLAFVRRPRRWIKQLATESAYGRVFAAAPNFAFELAAQRGLPPAGETWDLSNVAGLLNGSEPVTIAAIEKFTDAFAPYGFPPSAIKPSYGMAEATLSVATIGIEDRPSVIYLDREQLAEDRAVPVSAEAPTAVPHVSCGQVIASQWLVIVDPRTGAELPEGEIGEIWLHGDNIGAGYWGRPRETASTFGNRLHSRLEKNSHATGTAQDSRWLRTGDLGVYLNNNLYVTGRIKDLIIIDGRNHYPQDIEATASQACPAVRSGYVAAFPVAANQLAEAAIADTSERLVIVAERAPGSGRVEQAPVIEAIRAAISRTHALPVADIRLVAAGAIPRTTSGKLARRACQTEYLAGMYR</sequence>
<dbReference type="Gene3D" id="3.40.50.12780">
    <property type="entry name" value="N-terminal domain of ligase-like"/>
    <property type="match status" value="1"/>
</dbReference>
<dbReference type="CDD" id="cd05931">
    <property type="entry name" value="FAAL"/>
    <property type="match status" value="1"/>
</dbReference>
<dbReference type="PANTHER" id="PTHR22754">
    <property type="entry name" value="DISCO-INTERACTING PROTEIN 2 DIP2 -RELATED"/>
    <property type="match status" value="1"/>
</dbReference>
<dbReference type="Gene3D" id="3.30.300.30">
    <property type="match status" value="1"/>
</dbReference>
<dbReference type="GO" id="GO:0006633">
    <property type="term" value="P:fatty acid biosynthetic process"/>
    <property type="evidence" value="ECO:0007669"/>
    <property type="project" value="TreeGrafter"/>
</dbReference>
<dbReference type="EMBL" id="CP004374">
    <property type="protein sequence ID" value="AGM27773.1"/>
    <property type="molecule type" value="Genomic_DNA"/>
</dbReference>
<dbReference type="Proteomes" id="UP000013961">
    <property type="component" value="Chromosome"/>
</dbReference>
<keyword evidence="3" id="KW-0276">Fatty acid metabolism</keyword>
<name>A0AB33A7P7_9MYCO</name>
<dbReference type="Pfam" id="PF00501">
    <property type="entry name" value="AMP-binding"/>
    <property type="match status" value="1"/>
</dbReference>
<keyword evidence="4" id="KW-0443">Lipid metabolism</keyword>
<evidence type="ECO:0000313" key="7">
    <source>
        <dbReference type="Proteomes" id="UP000013961"/>
    </source>
</evidence>
<gene>
    <name evidence="6" type="ORF">MASS_1171</name>
</gene>
<evidence type="ECO:0000313" key="6">
    <source>
        <dbReference type="EMBL" id="AGM27773.1"/>
    </source>
</evidence>
<dbReference type="InterPro" id="IPR000873">
    <property type="entry name" value="AMP-dep_synth/lig_dom"/>
</dbReference>
<feature type="domain" description="AMP-dependent synthetase/ligase" evidence="5">
    <location>
        <begin position="45"/>
        <end position="448"/>
    </location>
</feature>
<reference evidence="6 7" key="1">
    <citation type="journal article" date="2013" name="Genome Announc.">
        <title>Complete Genome Sequence of Mycobacterium massiliense Clinical Strain Asan 50594, Belonging to the Type II Genotype.</title>
        <authorList>
            <person name="Kim B.J."/>
            <person name="Kim B.R."/>
            <person name="Hong S.H."/>
            <person name="Seok S.H."/>
            <person name="Kook Y.H."/>
            <person name="Kim B.J."/>
        </authorList>
    </citation>
    <scope>NUCLEOTIDE SEQUENCE [LARGE SCALE GENOMIC DNA]</scope>
    <source>
        <strain evidence="6 7">50594</strain>
    </source>
</reference>
<proteinExistence type="inferred from homology"/>
<organism evidence="6 7">
    <name type="scientific">Mycobacteroides abscessus subsp. bolletii 50594</name>
    <dbReference type="NCBI Taxonomy" id="1303024"/>
    <lineage>
        <taxon>Bacteria</taxon>
        <taxon>Bacillati</taxon>
        <taxon>Actinomycetota</taxon>
        <taxon>Actinomycetes</taxon>
        <taxon>Mycobacteriales</taxon>
        <taxon>Mycobacteriaceae</taxon>
        <taxon>Mycobacteroides</taxon>
        <taxon>Mycobacteroides abscessus</taxon>
    </lineage>
</organism>
<dbReference type="InterPro" id="IPR040097">
    <property type="entry name" value="FAAL/FAAC"/>
</dbReference>
<dbReference type="FunFam" id="3.40.50.12780:FF:000013">
    <property type="entry name" value="Long-chain-fatty-acid--AMP ligase FadD32"/>
    <property type="match status" value="1"/>
</dbReference>
<dbReference type="SUPFAM" id="SSF56801">
    <property type="entry name" value="Acetyl-CoA synthetase-like"/>
    <property type="match status" value="1"/>
</dbReference>
<dbReference type="KEGG" id="mabb:MASS_1171"/>
<protein>
    <submittedName>
        <fullName evidence="6">Long-chain-fatty-acid--CoA ligase</fullName>
    </submittedName>
</protein>
<dbReference type="AlphaFoldDB" id="A0AB33A7P7"/>
<dbReference type="GO" id="GO:0071766">
    <property type="term" value="P:Actinobacterium-type cell wall biogenesis"/>
    <property type="evidence" value="ECO:0007669"/>
    <property type="project" value="UniProtKB-ARBA"/>
</dbReference>
<dbReference type="GO" id="GO:0016874">
    <property type="term" value="F:ligase activity"/>
    <property type="evidence" value="ECO:0007669"/>
    <property type="project" value="UniProtKB-KW"/>
</dbReference>
<accession>A0AB33A7P7</accession>